<dbReference type="AlphaFoldDB" id="A0A1I0YCR0"/>
<accession>A0A1I0YCR0</accession>
<evidence type="ECO:0000313" key="1">
    <source>
        <dbReference type="EMBL" id="SFB10178.1"/>
    </source>
</evidence>
<gene>
    <name evidence="1" type="ORF">SAMN05660845_1611</name>
</gene>
<name>A0A1I0YCR0_9FLAO</name>
<proteinExistence type="predicted"/>
<organism evidence="1 2">
    <name type="scientific">Flavobacterium swingsii</name>
    <dbReference type="NCBI Taxonomy" id="498292"/>
    <lineage>
        <taxon>Bacteria</taxon>
        <taxon>Pseudomonadati</taxon>
        <taxon>Bacteroidota</taxon>
        <taxon>Flavobacteriia</taxon>
        <taxon>Flavobacteriales</taxon>
        <taxon>Flavobacteriaceae</taxon>
        <taxon>Flavobacterium</taxon>
    </lineage>
</organism>
<dbReference type="RefSeq" id="WP_091475904.1">
    <property type="nucleotide sequence ID" value="NZ_FOJT01000004.1"/>
</dbReference>
<protein>
    <submittedName>
        <fullName evidence="1">Uncharacterized protein</fullName>
    </submittedName>
</protein>
<dbReference type="STRING" id="498292.SAMN05660845_1611"/>
<dbReference type="OrthoDB" id="1446480at2"/>
<dbReference type="EMBL" id="FOJT01000004">
    <property type="protein sequence ID" value="SFB10178.1"/>
    <property type="molecule type" value="Genomic_DNA"/>
</dbReference>
<keyword evidence="2" id="KW-1185">Reference proteome</keyword>
<dbReference type="Proteomes" id="UP000199604">
    <property type="component" value="Unassembled WGS sequence"/>
</dbReference>
<evidence type="ECO:0000313" key="2">
    <source>
        <dbReference type="Proteomes" id="UP000199604"/>
    </source>
</evidence>
<sequence length="167" mass="18286">MKTIALIFLSLFLTKSCQQKNTTIENAPVAEVVKTEEIKPEMTENKVQTGTKVEYEAMSRGFFSKIIFENNQITIASDRNNPEKGTVVMLTKEDISVISNLIKAVNLDELPNLKAPSEKRMYDGATHANLTITSNGKVYAGAGFDGGNPPAAIAKIVTKLVSYSEKK</sequence>
<reference evidence="2" key="1">
    <citation type="submission" date="2016-10" db="EMBL/GenBank/DDBJ databases">
        <authorList>
            <person name="Varghese N."/>
            <person name="Submissions S."/>
        </authorList>
    </citation>
    <scope>NUCLEOTIDE SEQUENCE [LARGE SCALE GENOMIC DNA]</scope>
    <source>
        <strain evidence="2">DSM 21789</strain>
    </source>
</reference>